<protein>
    <recommendedName>
        <fullName evidence="1">PRELI/MSF1 domain-containing protein</fullName>
    </recommendedName>
</protein>
<dbReference type="VEuPathDB" id="FungiDB:C7M61_004647"/>
<dbReference type="EMBL" id="PYFQ01000016">
    <property type="protein sequence ID" value="PSK35400.1"/>
    <property type="molecule type" value="Genomic_DNA"/>
</dbReference>
<evidence type="ECO:0000313" key="3">
    <source>
        <dbReference type="Proteomes" id="UP000241107"/>
    </source>
</evidence>
<reference evidence="2 3" key="1">
    <citation type="submission" date="2018-03" db="EMBL/GenBank/DDBJ databases">
        <title>Candida pseudohaemulonii genome assembly and annotation.</title>
        <authorList>
            <person name="Munoz J.F."/>
            <person name="Gade L.G."/>
            <person name="Chow N.A."/>
            <person name="Litvintseva A.P."/>
            <person name="Loparev V.N."/>
            <person name="Cuomo C.A."/>
        </authorList>
    </citation>
    <scope>NUCLEOTIDE SEQUENCE [LARGE SCALE GENOMIC DNA]</scope>
    <source>
        <strain evidence="2 3">B12108</strain>
    </source>
</reference>
<dbReference type="AlphaFoldDB" id="A0A2P7YHF9"/>
<dbReference type="PROSITE" id="PS50904">
    <property type="entry name" value="PRELI_MSF1"/>
    <property type="match status" value="1"/>
</dbReference>
<organism evidence="2 3">
    <name type="scientific">Candidozyma pseudohaemuli</name>
    <dbReference type="NCBI Taxonomy" id="418784"/>
    <lineage>
        <taxon>Eukaryota</taxon>
        <taxon>Fungi</taxon>
        <taxon>Dikarya</taxon>
        <taxon>Ascomycota</taxon>
        <taxon>Saccharomycotina</taxon>
        <taxon>Pichiomycetes</taxon>
        <taxon>Metschnikowiaceae</taxon>
        <taxon>Candidozyma</taxon>
    </lineage>
</organism>
<dbReference type="STRING" id="418784.A0A2P7YHF9"/>
<feature type="domain" description="PRELI/MSF1" evidence="1">
    <location>
        <begin position="1"/>
        <end position="175"/>
    </location>
</feature>
<sequence length="227" mass="25879">MKIFESSHLFNYTWEQVSAANWVKYPNELSTHVVSVDILNREVDPERHVLKTERLIACKQAVPRWLRAIIGGEEYSFVREVSEVDLVNRKLIMKLANMTLLNLLLVNETVVYTPDERMPAGRTLFQQEAEITAFSPFSGICNKIEDWSVERFGQNAQVGKRGFEGVLELVAQKWEESGVLVKGFGHSIMKEIDEVNDMTHEVIHDVGEKTSSVLSEVTKLGSYFSRS</sequence>
<dbReference type="Proteomes" id="UP000241107">
    <property type="component" value="Unassembled WGS sequence"/>
</dbReference>
<evidence type="ECO:0000313" key="2">
    <source>
        <dbReference type="EMBL" id="PSK35400.1"/>
    </source>
</evidence>
<accession>A0A2P7YHF9</accession>
<dbReference type="RefSeq" id="XP_024711916.1">
    <property type="nucleotide sequence ID" value="XM_024859964.1"/>
</dbReference>
<dbReference type="InterPro" id="IPR037365">
    <property type="entry name" value="Slowmo/Ups"/>
</dbReference>
<dbReference type="GO" id="GO:0005758">
    <property type="term" value="C:mitochondrial intermembrane space"/>
    <property type="evidence" value="ECO:0007669"/>
    <property type="project" value="InterPro"/>
</dbReference>
<name>A0A2P7YHF9_9ASCO</name>
<comment type="caution">
    <text evidence="2">The sequence shown here is derived from an EMBL/GenBank/DDBJ whole genome shotgun (WGS) entry which is preliminary data.</text>
</comment>
<gene>
    <name evidence="2" type="ORF">C7M61_004647</name>
</gene>
<dbReference type="InterPro" id="IPR006797">
    <property type="entry name" value="PRELI/MSF1_dom"/>
</dbReference>
<evidence type="ECO:0000259" key="1">
    <source>
        <dbReference type="PROSITE" id="PS50904"/>
    </source>
</evidence>
<dbReference type="OrthoDB" id="407630at2759"/>
<proteinExistence type="predicted"/>
<dbReference type="Pfam" id="PF04707">
    <property type="entry name" value="PRELI"/>
    <property type="match status" value="1"/>
</dbReference>
<dbReference type="GeneID" id="36568034"/>
<dbReference type="PANTHER" id="PTHR11158">
    <property type="entry name" value="MSF1/PX19 RELATED"/>
    <property type="match status" value="1"/>
</dbReference>
<keyword evidence="3" id="KW-1185">Reference proteome</keyword>